<evidence type="ECO:0000259" key="6">
    <source>
        <dbReference type="PROSITE" id="PS50111"/>
    </source>
</evidence>
<dbReference type="GO" id="GO:0006935">
    <property type="term" value="P:chemotaxis"/>
    <property type="evidence" value="ECO:0007669"/>
    <property type="project" value="InterPro"/>
</dbReference>
<protein>
    <submittedName>
        <fullName evidence="7">Methyl-accepting chemotaxis protein</fullName>
    </submittedName>
</protein>
<dbReference type="Proteomes" id="UP000000753">
    <property type="component" value="Chromosome"/>
</dbReference>
<dbReference type="PRINTS" id="PR00260">
    <property type="entry name" value="CHEMTRNSDUCR"/>
</dbReference>
<evidence type="ECO:0000313" key="8">
    <source>
        <dbReference type="Proteomes" id="UP000000753"/>
    </source>
</evidence>
<name>B8CNB4_SHEPW</name>
<dbReference type="InterPro" id="IPR004090">
    <property type="entry name" value="Chemotax_Me-accpt_rcpt"/>
</dbReference>
<dbReference type="FunFam" id="1.10.287.950:FF:000001">
    <property type="entry name" value="Methyl-accepting chemotaxis sensory transducer"/>
    <property type="match status" value="1"/>
</dbReference>
<dbReference type="SUPFAM" id="SSF58104">
    <property type="entry name" value="Methyl-accepting chemotaxis protein (MCP) signaling domain"/>
    <property type="match status" value="1"/>
</dbReference>
<gene>
    <name evidence="7" type="ordered locus">swp_1991</name>
</gene>
<dbReference type="SMART" id="SM00283">
    <property type="entry name" value="MA"/>
    <property type="match status" value="1"/>
</dbReference>
<dbReference type="HOGENOM" id="CLU_000445_107_26_6"/>
<keyword evidence="5" id="KW-0472">Membrane</keyword>
<comment type="similarity">
    <text evidence="3">Belongs to the methyl-accepting chemotaxis (MCP) protein family.</text>
</comment>
<dbReference type="InterPro" id="IPR035965">
    <property type="entry name" value="PAS-like_dom_sf"/>
</dbReference>
<dbReference type="Pfam" id="PF00015">
    <property type="entry name" value="MCPsignal"/>
    <property type="match status" value="1"/>
</dbReference>
<dbReference type="InterPro" id="IPR013655">
    <property type="entry name" value="PAS_fold_3"/>
</dbReference>
<reference evidence="7 8" key="1">
    <citation type="journal article" date="2008" name="PLoS ONE">
        <title>Environmental adaptation: genomic analysis of the piezotolerant and psychrotolerant deep-sea iron reducing bacterium Shewanella piezotolerans WP3.</title>
        <authorList>
            <person name="Wang F."/>
            <person name="Wang J."/>
            <person name="Jian H."/>
            <person name="Zhang B."/>
            <person name="Li S."/>
            <person name="Wang F."/>
            <person name="Zeng X."/>
            <person name="Gao L."/>
            <person name="Bartlett D.H."/>
            <person name="Yu J."/>
            <person name="Hu S."/>
            <person name="Xiao X."/>
        </authorList>
    </citation>
    <scope>NUCLEOTIDE SEQUENCE [LARGE SCALE GENOMIC DNA]</scope>
    <source>
        <strain evidence="8">WP3 / JCM 13877</strain>
    </source>
</reference>
<dbReference type="RefSeq" id="WP_020912121.1">
    <property type="nucleotide sequence ID" value="NC_011566.1"/>
</dbReference>
<dbReference type="eggNOG" id="COG0840">
    <property type="taxonomic scope" value="Bacteria"/>
</dbReference>
<evidence type="ECO:0000313" key="7">
    <source>
        <dbReference type="EMBL" id="ACJ28748.1"/>
    </source>
</evidence>
<dbReference type="SUPFAM" id="SSF55785">
    <property type="entry name" value="PYP-like sensor domain (PAS domain)"/>
    <property type="match status" value="1"/>
</dbReference>
<sequence length="527" mass="57250">MNPQTTLNVEQPMTQDCILLSTTDLKGNIKYANDVFANMSECSASELRGQSHNIVRHPDMPKAVFKSLWSRIQAGKTWTGLVKNQTVTGKYYWTSAYVSPVYEKGQLHEFQSIRRKPTTEQVQAAEKLYSKLSQSDHVAELEKPLVSFAGKLSLWGSIVAFSCALLTTVLPAALVAAVGAFIAGLGCYIITKPLRELAVKAAAINDDPIARSIFCGRQDEIGQLDSALNYLITETGGVVGRMADSASSISEETGSLMQTIVDTHGRADSQNLQTNQVAAAVEEMSASFVEVNDNTQQAAQEINSSLKAADLGHEHLLKVVTSIGELREEVVQFSEVVDSIEQDSHAIANVLSEIKGIAEQTNLLALNAAIEAARAGETGRGFAVVADEVRQLSIRTSESTAQISNIVTKFQSSTQTAADAMEVSHKKADQSAELAKNADSAFDQLRDSIGRIHEMSELNAVAMNQQTAVATEISQAIVAINDLSNVNLARTEEAQIKCDQMNRLANKTRLLSTQFWQQTINRNSRND</sequence>
<feature type="transmembrane region" description="Helical" evidence="5">
    <location>
        <begin position="169"/>
        <end position="190"/>
    </location>
</feature>
<keyword evidence="8" id="KW-1185">Reference proteome</keyword>
<dbReference type="NCBIfam" id="TIGR00229">
    <property type="entry name" value="sensory_box"/>
    <property type="match status" value="1"/>
</dbReference>
<dbReference type="InterPro" id="IPR000014">
    <property type="entry name" value="PAS"/>
</dbReference>
<dbReference type="Gene3D" id="3.30.450.20">
    <property type="entry name" value="PAS domain"/>
    <property type="match status" value="1"/>
</dbReference>
<dbReference type="STRING" id="225849.swp_1991"/>
<dbReference type="OrthoDB" id="5675566at2"/>
<dbReference type="EMBL" id="CP000472">
    <property type="protein sequence ID" value="ACJ28748.1"/>
    <property type="molecule type" value="Genomic_DNA"/>
</dbReference>
<evidence type="ECO:0000256" key="2">
    <source>
        <dbReference type="ARBA" id="ARBA00023224"/>
    </source>
</evidence>
<keyword evidence="5" id="KW-0812">Transmembrane</keyword>
<dbReference type="Gene3D" id="1.10.287.950">
    <property type="entry name" value="Methyl-accepting chemotaxis protein"/>
    <property type="match status" value="1"/>
</dbReference>
<dbReference type="PANTHER" id="PTHR32089">
    <property type="entry name" value="METHYL-ACCEPTING CHEMOTAXIS PROTEIN MCPB"/>
    <property type="match status" value="1"/>
</dbReference>
<evidence type="ECO:0000256" key="5">
    <source>
        <dbReference type="SAM" id="Phobius"/>
    </source>
</evidence>
<evidence type="ECO:0000256" key="1">
    <source>
        <dbReference type="ARBA" id="ARBA00004370"/>
    </source>
</evidence>
<dbReference type="KEGG" id="swp:swp_1991"/>
<organism evidence="7 8">
    <name type="scientific">Shewanella piezotolerans (strain WP3 / JCM 13877)</name>
    <dbReference type="NCBI Taxonomy" id="225849"/>
    <lineage>
        <taxon>Bacteria</taxon>
        <taxon>Pseudomonadati</taxon>
        <taxon>Pseudomonadota</taxon>
        <taxon>Gammaproteobacteria</taxon>
        <taxon>Alteromonadales</taxon>
        <taxon>Shewanellaceae</taxon>
        <taxon>Shewanella</taxon>
    </lineage>
</organism>
<dbReference type="GO" id="GO:0004888">
    <property type="term" value="F:transmembrane signaling receptor activity"/>
    <property type="evidence" value="ECO:0007669"/>
    <property type="project" value="InterPro"/>
</dbReference>
<evidence type="ECO:0000256" key="4">
    <source>
        <dbReference type="PROSITE-ProRule" id="PRU00284"/>
    </source>
</evidence>
<dbReference type="Pfam" id="PF08447">
    <property type="entry name" value="PAS_3"/>
    <property type="match status" value="1"/>
</dbReference>
<proteinExistence type="inferred from homology"/>
<dbReference type="PROSITE" id="PS50111">
    <property type="entry name" value="CHEMOTAXIS_TRANSDUC_2"/>
    <property type="match status" value="1"/>
</dbReference>
<evidence type="ECO:0000256" key="3">
    <source>
        <dbReference type="ARBA" id="ARBA00029447"/>
    </source>
</evidence>
<keyword evidence="2 4" id="KW-0807">Transducer</keyword>
<dbReference type="GO" id="GO:0007165">
    <property type="term" value="P:signal transduction"/>
    <property type="evidence" value="ECO:0007669"/>
    <property type="project" value="UniProtKB-KW"/>
</dbReference>
<keyword evidence="5" id="KW-1133">Transmembrane helix</keyword>
<accession>B8CNB4</accession>
<dbReference type="PANTHER" id="PTHR32089:SF74">
    <property type="entry name" value="METHYL-ACCEPTING CHEMOTAXIS PROTEIN AER"/>
    <property type="match status" value="1"/>
</dbReference>
<feature type="domain" description="Methyl-accepting transducer" evidence="6">
    <location>
        <begin position="245"/>
        <end position="481"/>
    </location>
</feature>
<dbReference type="InterPro" id="IPR004089">
    <property type="entry name" value="MCPsignal_dom"/>
</dbReference>
<comment type="subcellular location">
    <subcellularLocation>
        <location evidence="1">Membrane</location>
    </subcellularLocation>
</comment>
<dbReference type="GO" id="GO:0016020">
    <property type="term" value="C:membrane"/>
    <property type="evidence" value="ECO:0007669"/>
    <property type="project" value="UniProtKB-SubCell"/>
</dbReference>
<dbReference type="CDD" id="cd00130">
    <property type="entry name" value="PAS"/>
    <property type="match status" value="1"/>
</dbReference>
<dbReference type="AlphaFoldDB" id="B8CNB4"/>